<feature type="transmembrane region" description="Helical" evidence="1">
    <location>
        <begin position="61"/>
        <end position="80"/>
    </location>
</feature>
<reference evidence="3 4" key="1">
    <citation type="submission" date="2007-04" db="EMBL/GenBank/DDBJ databases">
        <title>Complete genome sequence of Burkholderia multivorans ATCC 17616.</title>
        <authorList>
            <person name="Ohtsubo Y."/>
            <person name="Yamashita A."/>
            <person name="Kurokawa K."/>
            <person name="Takami H."/>
            <person name="Yuhara S."/>
            <person name="Nishiyama E."/>
            <person name="Endo R."/>
            <person name="Miyazaki R."/>
            <person name="Ono A."/>
            <person name="Yano K."/>
            <person name="Ito M."/>
            <person name="Sota M."/>
            <person name="Yuji N."/>
            <person name="Hattori M."/>
            <person name="Tsuda M."/>
        </authorList>
    </citation>
    <scope>NUCLEOTIDE SEQUENCE [LARGE SCALE GENOMIC DNA]</scope>
    <source>
        <strain evidence="4">ATCC 17616 / 249</strain>
    </source>
</reference>
<feature type="transmembrane region" description="Helical" evidence="1">
    <location>
        <begin position="19"/>
        <end position="41"/>
    </location>
</feature>
<evidence type="ECO:0000313" key="3">
    <source>
        <dbReference type="EMBL" id="BAG42018.1"/>
    </source>
</evidence>
<sequence length="161" mass="17744">MAAIFPVAAVARLIAHGPLVASALLTWMLTYLVGILIWFAQYFFDFSPEVFVGPRIIRDDLATRLLLGSLIAPIVETFLFQWLPIRTLRRVFKARTWLAVSVSTLAFAAAHGYSLLYVVVALWGGLVFAAVFVLRDYPGGHPFWAVAIAHAARNTLASSIL</sequence>
<keyword evidence="1" id="KW-0812">Transmembrane</keyword>
<dbReference type="GO" id="GO:0080120">
    <property type="term" value="P:CAAX-box protein maturation"/>
    <property type="evidence" value="ECO:0007669"/>
    <property type="project" value="UniProtKB-ARBA"/>
</dbReference>
<feature type="transmembrane region" description="Helical" evidence="1">
    <location>
        <begin position="115"/>
        <end position="134"/>
    </location>
</feature>
<dbReference type="Proteomes" id="UP000008815">
    <property type="component" value="Chromosome 1"/>
</dbReference>
<evidence type="ECO:0000313" key="4">
    <source>
        <dbReference type="Proteomes" id="UP000008815"/>
    </source>
</evidence>
<dbReference type="EMBL" id="AP009385">
    <property type="protein sequence ID" value="BAG42018.1"/>
    <property type="molecule type" value="Genomic_DNA"/>
</dbReference>
<dbReference type="KEGG" id="bmj:BMULJ_00033"/>
<accession>A0A0H3KAX1</accession>
<dbReference type="InterPro" id="IPR003675">
    <property type="entry name" value="Rce1/LyrA-like_dom"/>
</dbReference>
<proteinExistence type="predicted"/>
<dbReference type="HOGENOM" id="CLU_1802445_0_0_4"/>
<protein>
    <recommendedName>
        <fullName evidence="2">CAAX prenyl protease 2/Lysostaphin resistance protein A-like domain-containing protein</fullName>
    </recommendedName>
</protein>
<dbReference type="RefSeq" id="WP_012212441.1">
    <property type="nucleotide sequence ID" value="NC_010084.1"/>
</dbReference>
<gene>
    <name evidence="3" type="ordered locus">BMULJ_00033</name>
</gene>
<dbReference type="GO" id="GO:0004175">
    <property type="term" value="F:endopeptidase activity"/>
    <property type="evidence" value="ECO:0007669"/>
    <property type="project" value="UniProtKB-ARBA"/>
</dbReference>
<dbReference type="KEGG" id="bmu:Bmul_0037"/>
<organism evidence="3 4">
    <name type="scientific">Burkholderia multivorans (strain ATCC 17616 / 249)</name>
    <dbReference type="NCBI Taxonomy" id="395019"/>
    <lineage>
        <taxon>Bacteria</taxon>
        <taxon>Pseudomonadati</taxon>
        <taxon>Pseudomonadota</taxon>
        <taxon>Betaproteobacteria</taxon>
        <taxon>Burkholderiales</taxon>
        <taxon>Burkholderiaceae</taxon>
        <taxon>Burkholderia</taxon>
        <taxon>Burkholderia cepacia complex</taxon>
    </lineage>
</organism>
<dbReference type="eggNOG" id="ENOG50317E2">
    <property type="taxonomic scope" value="Bacteria"/>
</dbReference>
<dbReference type="AlphaFoldDB" id="A0A0H3KAX1"/>
<name>A0A0H3KAX1_BURM1</name>
<feature type="domain" description="CAAX prenyl protease 2/Lysostaphin resistance protein A-like" evidence="2">
    <location>
        <begin position="63"/>
        <end position="155"/>
    </location>
</feature>
<keyword evidence="1" id="KW-0472">Membrane</keyword>
<keyword evidence="4" id="KW-1185">Reference proteome</keyword>
<evidence type="ECO:0000259" key="2">
    <source>
        <dbReference type="Pfam" id="PF02517"/>
    </source>
</evidence>
<keyword evidence="1" id="KW-1133">Transmembrane helix</keyword>
<dbReference type="Pfam" id="PF02517">
    <property type="entry name" value="Rce1-like"/>
    <property type="match status" value="1"/>
</dbReference>
<evidence type="ECO:0000256" key="1">
    <source>
        <dbReference type="SAM" id="Phobius"/>
    </source>
</evidence>